<evidence type="ECO:0000313" key="16">
    <source>
        <dbReference type="WBParaSite" id="HPLM_0001220601-mRNA-1"/>
    </source>
</evidence>
<name>A0A0N4WM00_HAEPC</name>
<proteinExistence type="inferred from homology"/>
<dbReference type="STRING" id="6290.A0A0N4WM00"/>
<dbReference type="InterPro" id="IPR036424">
    <property type="entry name" value="UPP_synth-like_sf"/>
</dbReference>
<comment type="catalytic activity">
    <reaction evidence="12">
        <text>n isopentenyl diphosphate + (2E,6E)-farnesyl diphosphate = a di-trans,poly-cis-polyprenyl diphosphate + n diphosphate</text>
        <dbReference type="Rhea" id="RHEA:53008"/>
        <dbReference type="Rhea" id="RHEA-COMP:19494"/>
        <dbReference type="ChEBI" id="CHEBI:33019"/>
        <dbReference type="ChEBI" id="CHEBI:128769"/>
        <dbReference type="ChEBI" id="CHEBI:136960"/>
        <dbReference type="ChEBI" id="CHEBI:175763"/>
        <dbReference type="EC" id="2.5.1.87"/>
    </reaction>
</comment>
<dbReference type="OrthoDB" id="19639at2759"/>
<evidence type="ECO:0000256" key="8">
    <source>
        <dbReference type="ARBA" id="ARBA00022824"/>
    </source>
</evidence>
<dbReference type="WBParaSite" id="HPLM_0001220601-mRNA-1">
    <property type="protein sequence ID" value="HPLM_0001220601-mRNA-1"/>
    <property type="gene ID" value="HPLM_0001220601"/>
</dbReference>
<keyword evidence="7 13" id="KW-0812">Transmembrane</keyword>
<dbReference type="PANTHER" id="PTHR21528">
    <property type="entry name" value="DEHYDRODOLICHYL DIPHOSPHATE SYNTHASE COMPLEX SUBUNIT NUS1"/>
    <property type="match status" value="1"/>
</dbReference>
<reference evidence="16" key="1">
    <citation type="submission" date="2017-02" db="UniProtKB">
        <authorList>
            <consortium name="WormBaseParasite"/>
        </authorList>
    </citation>
    <scope>IDENTIFICATION</scope>
</reference>
<dbReference type="EC" id="2.5.1.87" evidence="5"/>
<evidence type="ECO:0000256" key="5">
    <source>
        <dbReference type="ARBA" id="ARBA00012596"/>
    </source>
</evidence>
<evidence type="ECO:0000256" key="6">
    <source>
        <dbReference type="ARBA" id="ARBA00022679"/>
    </source>
</evidence>
<keyword evidence="6" id="KW-0808">Transferase</keyword>
<dbReference type="GO" id="GO:0005789">
    <property type="term" value="C:endoplasmic reticulum membrane"/>
    <property type="evidence" value="ECO:0007669"/>
    <property type="project" value="UniProtKB-SubCell"/>
</dbReference>
<dbReference type="OMA" id="WAQIAMK"/>
<keyword evidence="9" id="KW-0460">Magnesium</keyword>
<dbReference type="Proteomes" id="UP000268014">
    <property type="component" value="Unassembled WGS sequence"/>
</dbReference>
<protein>
    <recommendedName>
        <fullName evidence="5">ditrans,polycis-polyprenyl diphosphate synthase [(2E,6E)-farnesyldiphosphate specific]</fullName>
        <ecNumber evidence="5">2.5.1.87</ecNumber>
    </recommendedName>
</protein>
<comment type="subcellular location">
    <subcellularLocation>
        <location evidence="2">Endoplasmic reticulum membrane</location>
    </subcellularLocation>
</comment>
<evidence type="ECO:0000256" key="9">
    <source>
        <dbReference type="ARBA" id="ARBA00022842"/>
    </source>
</evidence>
<keyword evidence="11 13" id="KW-0472">Membrane</keyword>
<evidence type="ECO:0000256" key="1">
    <source>
        <dbReference type="ARBA" id="ARBA00001946"/>
    </source>
</evidence>
<evidence type="ECO:0000256" key="7">
    <source>
        <dbReference type="ARBA" id="ARBA00022692"/>
    </source>
</evidence>
<evidence type="ECO:0000256" key="11">
    <source>
        <dbReference type="ARBA" id="ARBA00023136"/>
    </source>
</evidence>
<dbReference type="UniPathway" id="UPA00378"/>
<dbReference type="InterPro" id="IPR038887">
    <property type="entry name" value="Nus1/NgBR"/>
</dbReference>
<evidence type="ECO:0000256" key="13">
    <source>
        <dbReference type="SAM" id="Phobius"/>
    </source>
</evidence>
<dbReference type="GO" id="GO:1904423">
    <property type="term" value="C:dehydrodolichyl diphosphate synthase complex"/>
    <property type="evidence" value="ECO:0007669"/>
    <property type="project" value="InterPro"/>
</dbReference>
<accession>A0A0N4WM00</accession>
<comment type="similarity">
    <text evidence="4">Belongs to the UPP synthase family.</text>
</comment>
<evidence type="ECO:0000313" key="14">
    <source>
        <dbReference type="EMBL" id="VDO45006.1"/>
    </source>
</evidence>
<keyword evidence="15" id="KW-1185">Reference proteome</keyword>
<dbReference type="SUPFAM" id="SSF64005">
    <property type="entry name" value="Undecaprenyl diphosphate synthase"/>
    <property type="match status" value="1"/>
</dbReference>
<feature type="transmembrane region" description="Helical" evidence="13">
    <location>
        <begin position="14"/>
        <end position="42"/>
    </location>
</feature>
<evidence type="ECO:0000256" key="3">
    <source>
        <dbReference type="ARBA" id="ARBA00004922"/>
    </source>
</evidence>
<dbReference type="AlphaFoldDB" id="A0A0N4WM00"/>
<sequence length="238" mass="26844">METSQVSFCSMIDVAWLCAIAIRSVYWLVLLACNFLGYSTLWARREIKQREREEDIRRALKTPAHVAVLINNRSLTKESLQSLLNVCLGANIRRLTIYDPVVDHSFLADDLSIFCKSKRIKIVTGCNGAPMDLSSYRLIVHLLSVDSGRATLVETCRDLSSSSTPISVAEVSTYLAKRHSLYEPEVLIQVGSIPSLSGYPPWCLRVTEIIPVRVLPCTRYAFEECLEAYSKREIRLGK</sequence>
<evidence type="ECO:0000256" key="12">
    <source>
        <dbReference type="ARBA" id="ARBA00047353"/>
    </source>
</evidence>
<evidence type="ECO:0000256" key="2">
    <source>
        <dbReference type="ARBA" id="ARBA00004586"/>
    </source>
</evidence>
<dbReference type="GO" id="GO:0045547">
    <property type="term" value="F:ditrans,polycis-polyprenyl diphosphate synthase [(2E,6E)-farnesyl diphosphate specific] activity"/>
    <property type="evidence" value="ECO:0007669"/>
    <property type="project" value="UniProtKB-EC"/>
</dbReference>
<comment type="cofactor">
    <cofactor evidence="1">
        <name>Mg(2+)</name>
        <dbReference type="ChEBI" id="CHEBI:18420"/>
    </cofactor>
</comment>
<keyword evidence="8" id="KW-0256">Endoplasmic reticulum</keyword>
<gene>
    <name evidence="14" type="ORF">HPLM_LOCUS12198</name>
</gene>
<reference evidence="14 15" key="2">
    <citation type="submission" date="2018-11" db="EMBL/GenBank/DDBJ databases">
        <authorList>
            <consortium name="Pathogen Informatics"/>
        </authorList>
    </citation>
    <scope>NUCLEOTIDE SEQUENCE [LARGE SCALE GENOMIC DNA]</scope>
    <source>
        <strain evidence="14 15">MHpl1</strain>
    </source>
</reference>
<evidence type="ECO:0000256" key="10">
    <source>
        <dbReference type="ARBA" id="ARBA00022989"/>
    </source>
</evidence>
<evidence type="ECO:0000313" key="15">
    <source>
        <dbReference type="Proteomes" id="UP000268014"/>
    </source>
</evidence>
<evidence type="ECO:0000256" key="4">
    <source>
        <dbReference type="ARBA" id="ARBA00005432"/>
    </source>
</evidence>
<comment type="pathway">
    <text evidence="3">Protein modification; protein glycosylation.</text>
</comment>
<dbReference type="EMBL" id="UZAF01017791">
    <property type="protein sequence ID" value="VDO45006.1"/>
    <property type="molecule type" value="Genomic_DNA"/>
</dbReference>
<organism evidence="16">
    <name type="scientific">Haemonchus placei</name>
    <name type="common">Barber's pole worm</name>
    <dbReference type="NCBI Taxonomy" id="6290"/>
    <lineage>
        <taxon>Eukaryota</taxon>
        <taxon>Metazoa</taxon>
        <taxon>Ecdysozoa</taxon>
        <taxon>Nematoda</taxon>
        <taxon>Chromadorea</taxon>
        <taxon>Rhabditida</taxon>
        <taxon>Rhabditina</taxon>
        <taxon>Rhabditomorpha</taxon>
        <taxon>Strongyloidea</taxon>
        <taxon>Trichostrongylidae</taxon>
        <taxon>Haemonchus</taxon>
    </lineage>
</organism>
<dbReference type="Gene3D" id="3.40.1180.10">
    <property type="entry name" value="Decaprenyl diphosphate synthase-like"/>
    <property type="match status" value="1"/>
</dbReference>
<dbReference type="PANTHER" id="PTHR21528:SF0">
    <property type="entry name" value="DEHYDRODOLICHYL DIPHOSPHATE SYNTHASE COMPLEX SUBUNIT NUS1"/>
    <property type="match status" value="1"/>
</dbReference>
<keyword evidence="10 13" id="KW-1133">Transmembrane helix</keyword>